<keyword evidence="3" id="KW-0560">Oxidoreductase</keyword>
<evidence type="ECO:0000256" key="1">
    <source>
        <dbReference type="ARBA" id="ARBA00010617"/>
    </source>
</evidence>
<sequence>MPLPIEDVVKAPGPFPDPETFSSSHSSMSGPHQYGDVVSFNILGVNQVLLNTEKAANDLFVQRGNHYSDRGIPTAMAECISKGRVTALIETWRKHRKLLNNVLSSAATTRYEPSIEIETAYTLHDLLSSPDRFSDHIERYAYGLVFRIGLGRSVRSLDDAFFREVLTTIDEGMLAFRADKFACNIWPH</sequence>
<evidence type="ECO:0000313" key="6">
    <source>
        <dbReference type="Proteomes" id="UP000800036"/>
    </source>
</evidence>
<dbReference type="InterPro" id="IPR001128">
    <property type="entry name" value="Cyt_P450"/>
</dbReference>
<comment type="similarity">
    <text evidence="1">Belongs to the cytochrome P450 family.</text>
</comment>
<dbReference type="GO" id="GO:0016705">
    <property type="term" value="F:oxidoreductase activity, acting on paired donors, with incorporation or reduction of molecular oxygen"/>
    <property type="evidence" value="ECO:0007669"/>
    <property type="project" value="InterPro"/>
</dbReference>
<name>A0A6A5VC18_9PLEO</name>
<accession>A0A6A5VC18</accession>
<proteinExistence type="inferred from homology"/>
<dbReference type="OrthoDB" id="1103324at2759"/>
<dbReference type="Gene3D" id="1.10.630.10">
    <property type="entry name" value="Cytochrome P450"/>
    <property type="match status" value="1"/>
</dbReference>
<dbReference type="InterPro" id="IPR036396">
    <property type="entry name" value="Cyt_P450_sf"/>
</dbReference>
<dbReference type="PANTHER" id="PTHR46300">
    <property type="entry name" value="P450, PUTATIVE (EUROFUNG)-RELATED-RELATED"/>
    <property type="match status" value="1"/>
</dbReference>
<organism evidence="5 6">
    <name type="scientific">Bimuria novae-zelandiae CBS 107.79</name>
    <dbReference type="NCBI Taxonomy" id="1447943"/>
    <lineage>
        <taxon>Eukaryota</taxon>
        <taxon>Fungi</taxon>
        <taxon>Dikarya</taxon>
        <taxon>Ascomycota</taxon>
        <taxon>Pezizomycotina</taxon>
        <taxon>Dothideomycetes</taxon>
        <taxon>Pleosporomycetidae</taxon>
        <taxon>Pleosporales</taxon>
        <taxon>Massarineae</taxon>
        <taxon>Didymosphaeriaceae</taxon>
        <taxon>Bimuria</taxon>
    </lineage>
</organism>
<reference evidence="5" key="1">
    <citation type="journal article" date="2020" name="Stud. Mycol.">
        <title>101 Dothideomycetes genomes: a test case for predicting lifestyles and emergence of pathogens.</title>
        <authorList>
            <person name="Haridas S."/>
            <person name="Albert R."/>
            <person name="Binder M."/>
            <person name="Bloem J."/>
            <person name="Labutti K."/>
            <person name="Salamov A."/>
            <person name="Andreopoulos B."/>
            <person name="Baker S."/>
            <person name="Barry K."/>
            <person name="Bills G."/>
            <person name="Bluhm B."/>
            <person name="Cannon C."/>
            <person name="Castanera R."/>
            <person name="Culley D."/>
            <person name="Daum C."/>
            <person name="Ezra D."/>
            <person name="Gonzalez J."/>
            <person name="Henrissat B."/>
            <person name="Kuo A."/>
            <person name="Liang C."/>
            <person name="Lipzen A."/>
            <person name="Lutzoni F."/>
            <person name="Magnuson J."/>
            <person name="Mondo S."/>
            <person name="Nolan M."/>
            <person name="Ohm R."/>
            <person name="Pangilinan J."/>
            <person name="Park H.-J."/>
            <person name="Ramirez L."/>
            <person name="Alfaro M."/>
            <person name="Sun H."/>
            <person name="Tritt A."/>
            <person name="Yoshinaga Y."/>
            <person name="Zwiers L.-H."/>
            <person name="Turgeon B."/>
            <person name="Goodwin S."/>
            <person name="Spatafora J."/>
            <person name="Crous P."/>
            <person name="Grigoriev I."/>
        </authorList>
    </citation>
    <scope>NUCLEOTIDE SEQUENCE</scope>
    <source>
        <strain evidence="5">CBS 107.79</strain>
    </source>
</reference>
<evidence type="ECO:0008006" key="7">
    <source>
        <dbReference type="Google" id="ProtNLM"/>
    </source>
</evidence>
<dbReference type="EMBL" id="ML976674">
    <property type="protein sequence ID" value="KAF1974651.1"/>
    <property type="molecule type" value="Genomic_DNA"/>
</dbReference>
<evidence type="ECO:0000256" key="3">
    <source>
        <dbReference type="ARBA" id="ARBA00023002"/>
    </source>
</evidence>
<keyword evidence="6" id="KW-1185">Reference proteome</keyword>
<evidence type="ECO:0000256" key="4">
    <source>
        <dbReference type="ARBA" id="ARBA00023004"/>
    </source>
</evidence>
<evidence type="ECO:0000256" key="2">
    <source>
        <dbReference type="ARBA" id="ARBA00022723"/>
    </source>
</evidence>
<keyword evidence="2" id="KW-0479">Metal-binding</keyword>
<dbReference type="AlphaFoldDB" id="A0A6A5VC18"/>
<keyword evidence="4" id="KW-0408">Iron</keyword>
<dbReference type="Proteomes" id="UP000800036">
    <property type="component" value="Unassembled WGS sequence"/>
</dbReference>
<gene>
    <name evidence="5" type="ORF">BU23DRAFT_598313</name>
</gene>
<evidence type="ECO:0000313" key="5">
    <source>
        <dbReference type="EMBL" id="KAF1974651.1"/>
    </source>
</evidence>
<dbReference type="Pfam" id="PF00067">
    <property type="entry name" value="p450"/>
    <property type="match status" value="1"/>
</dbReference>
<protein>
    <recommendedName>
        <fullName evidence="7">Cytochrome P450</fullName>
    </recommendedName>
</protein>
<dbReference type="SUPFAM" id="SSF48264">
    <property type="entry name" value="Cytochrome P450"/>
    <property type="match status" value="1"/>
</dbReference>
<dbReference type="GO" id="GO:0020037">
    <property type="term" value="F:heme binding"/>
    <property type="evidence" value="ECO:0007669"/>
    <property type="project" value="InterPro"/>
</dbReference>
<dbReference type="InterPro" id="IPR050364">
    <property type="entry name" value="Cytochrome_P450_fung"/>
</dbReference>
<dbReference type="GO" id="GO:0005506">
    <property type="term" value="F:iron ion binding"/>
    <property type="evidence" value="ECO:0007669"/>
    <property type="project" value="InterPro"/>
</dbReference>
<dbReference type="GO" id="GO:0004497">
    <property type="term" value="F:monooxygenase activity"/>
    <property type="evidence" value="ECO:0007669"/>
    <property type="project" value="InterPro"/>
</dbReference>